<proteinExistence type="predicted"/>
<sequence>YEEFFQCIANLRDICTDVVIKDGIIRQRTDDKNSIFEMDLTDLFGEAVNIPISYFKQRFDLFKVFIGQEVTVKIHEDEEDPGSSWYEISDSLSRIKFDFPGLEFLQNEFITEEELAAIFTCGEDDLILETQIEKTITERIKTITTNFQSHFVKMDFSGESLSIGAIDPAKTNRVFFLENLAVEMNFDEPHYSNMTRIPFMINHDTAYTFQLYKQPDEMLTQNKITTSIGTVPIKIYCKSQLISEDG</sequence>
<evidence type="ECO:0008006" key="2">
    <source>
        <dbReference type="Google" id="ProtNLM"/>
    </source>
</evidence>
<feature type="non-terminal residue" evidence="1">
    <location>
        <position position="1"/>
    </location>
</feature>
<name>X1ACT8_9ZZZZ</name>
<organism evidence="1">
    <name type="scientific">marine sediment metagenome</name>
    <dbReference type="NCBI Taxonomy" id="412755"/>
    <lineage>
        <taxon>unclassified sequences</taxon>
        <taxon>metagenomes</taxon>
        <taxon>ecological metagenomes</taxon>
    </lineage>
</organism>
<comment type="caution">
    <text evidence="1">The sequence shown here is derived from an EMBL/GenBank/DDBJ whole genome shotgun (WGS) entry which is preliminary data.</text>
</comment>
<dbReference type="EMBL" id="BART01017610">
    <property type="protein sequence ID" value="GAG79754.1"/>
    <property type="molecule type" value="Genomic_DNA"/>
</dbReference>
<accession>X1ACT8</accession>
<dbReference type="AlphaFoldDB" id="X1ACT8"/>
<reference evidence="1" key="1">
    <citation type="journal article" date="2014" name="Front. Microbiol.">
        <title>High frequency of phylogenetically diverse reductive dehalogenase-homologous genes in deep subseafloor sedimentary metagenomes.</title>
        <authorList>
            <person name="Kawai M."/>
            <person name="Futagami T."/>
            <person name="Toyoda A."/>
            <person name="Takaki Y."/>
            <person name="Nishi S."/>
            <person name="Hori S."/>
            <person name="Arai W."/>
            <person name="Tsubouchi T."/>
            <person name="Morono Y."/>
            <person name="Uchiyama I."/>
            <person name="Ito T."/>
            <person name="Fujiyama A."/>
            <person name="Inagaki F."/>
            <person name="Takami H."/>
        </authorList>
    </citation>
    <scope>NUCLEOTIDE SEQUENCE</scope>
    <source>
        <strain evidence="1">Expedition CK06-06</strain>
    </source>
</reference>
<gene>
    <name evidence="1" type="ORF">S01H4_33455</name>
</gene>
<evidence type="ECO:0000313" key="1">
    <source>
        <dbReference type="EMBL" id="GAG79754.1"/>
    </source>
</evidence>
<protein>
    <recommendedName>
        <fullName evidence="2">Proliferating cell nuclear antigen PCNA N-terminal domain-containing protein</fullName>
    </recommendedName>
</protein>